<dbReference type="EMBL" id="CP019646">
    <property type="protein sequence ID" value="AQQ72448.1"/>
    <property type="molecule type" value="Genomic_DNA"/>
</dbReference>
<accession>A0A1Q2MIV2</accession>
<dbReference type="Proteomes" id="UP000188181">
    <property type="component" value="Chromosome"/>
</dbReference>
<dbReference type="AlphaFoldDB" id="A0A1Q2MIV2"/>
<gene>
    <name evidence="1" type="ORF">SMSP2_02833</name>
</gene>
<reference evidence="2" key="1">
    <citation type="submission" date="2017-02" db="EMBL/GenBank/DDBJ databases">
        <title>Comparative genomics and description of representatives of a novel lineage of planctomycetes thriving in anoxic sediments.</title>
        <authorList>
            <person name="Spring S."/>
            <person name="Bunk B."/>
            <person name="Sproer C."/>
        </authorList>
    </citation>
    <scope>NUCLEOTIDE SEQUENCE [LARGE SCALE GENOMIC DNA]</scope>
    <source>
        <strain evidence="2">SM-Chi-D1</strain>
    </source>
</reference>
<protein>
    <submittedName>
        <fullName evidence="1">Uncharacterized protein</fullName>
    </submittedName>
</protein>
<proteinExistence type="predicted"/>
<dbReference type="PROSITE" id="PS51257">
    <property type="entry name" value="PROKAR_LIPOPROTEIN"/>
    <property type="match status" value="1"/>
</dbReference>
<evidence type="ECO:0000313" key="2">
    <source>
        <dbReference type="Proteomes" id="UP000188181"/>
    </source>
</evidence>
<dbReference type="KEGG" id="pbas:SMSP2_02833"/>
<name>A0A1Q2MIV2_9BACT</name>
<dbReference type="RefSeq" id="WP_146684637.1">
    <property type="nucleotide sequence ID" value="NZ_CP019646.1"/>
</dbReference>
<organism evidence="1 2">
    <name type="scientific">Limihaloglobus sulfuriphilus</name>
    <dbReference type="NCBI Taxonomy" id="1851148"/>
    <lineage>
        <taxon>Bacteria</taxon>
        <taxon>Pseudomonadati</taxon>
        <taxon>Planctomycetota</taxon>
        <taxon>Phycisphaerae</taxon>
        <taxon>Sedimentisphaerales</taxon>
        <taxon>Sedimentisphaeraceae</taxon>
        <taxon>Limihaloglobus</taxon>
    </lineage>
</organism>
<keyword evidence="2" id="KW-1185">Reference proteome</keyword>
<sequence>MLKHITYPILVISLSLLFGCAAGRPLPVEHERDGEPVTLEELADPSAAELEPRAEAVLLEFTFRGRDTELLWAVQKVLKPLETSEIQTELFKHNCLSAGRGDSGQLEKLLAVLDSAGARLSKRTNILLFDEDGLAAPIKTCSTEEYINYTDQNGERVQLRLQNAVLEWYISVTAAEAQSLKYSIIPRIRKPQSLIEKRYKIAENTRFDWAGIEGLAQSGGFVVLSPCHWPVAYDDLAEHIFSAGDSQSLRIFCFVFTKVSQ</sequence>
<evidence type="ECO:0000313" key="1">
    <source>
        <dbReference type="EMBL" id="AQQ72448.1"/>
    </source>
</evidence>